<organism evidence="3 4">
    <name type="scientific">Pyxidicoccus parkwayensis</name>
    <dbReference type="NCBI Taxonomy" id="2813578"/>
    <lineage>
        <taxon>Bacteria</taxon>
        <taxon>Pseudomonadati</taxon>
        <taxon>Myxococcota</taxon>
        <taxon>Myxococcia</taxon>
        <taxon>Myxococcales</taxon>
        <taxon>Cystobacterineae</taxon>
        <taxon>Myxococcaceae</taxon>
        <taxon>Pyxidicoccus</taxon>
    </lineage>
</organism>
<dbReference type="Proteomes" id="UP000662747">
    <property type="component" value="Chromosome"/>
</dbReference>
<dbReference type="SUPFAM" id="SSF57756">
    <property type="entry name" value="Retrovirus zinc finger-like domains"/>
    <property type="match status" value="1"/>
</dbReference>
<evidence type="ECO:0000313" key="3">
    <source>
        <dbReference type="EMBL" id="QSQ23259.1"/>
    </source>
</evidence>
<dbReference type="SUPFAM" id="SSF54060">
    <property type="entry name" value="His-Me finger endonucleases"/>
    <property type="match status" value="1"/>
</dbReference>
<dbReference type="InterPro" id="IPR036875">
    <property type="entry name" value="Znf_CCHC_sf"/>
</dbReference>
<evidence type="ECO:0000313" key="4">
    <source>
        <dbReference type="Proteomes" id="UP000662747"/>
    </source>
</evidence>
<protein>
    <submittedName>
        <fullName evidence="3">HNH endonuclease</fullName>
    </submittedName>
</protein>
<dbReference type="SMART" id="SM00343">
    <property type="entry name" value="ZnF_C2HC"/>
    <property type="match status" value="1"/>
</dbReference>
<dbReference type="Pfam" id="PF14787">
    <property type="entry name" value="zf-CCHC_5"/>
    <property type="match status" value="1"/>
</dbReference>
<sequence length="129" mass="15213">MTGKLKTRVNSSGYRQFYDEREGRWVFTHRRVAEKQLGREPLPGEEVHHINGDKQDNRSRNLVTLKDSIHDRIHQEDPDACFRCGRSGHWAADCHATSDFEGNDLDLDEDDFDDEWDDDEWDDDDEDDF</sequence>
<keyword evidence="3" id="KW-0378">Hydrolase</keyword>
<keyword evidence="4" id="KW-1185">Reference proteome</keyword>
<evidence type="ECO:0000256" key="1">
    <source>
        <dbReference type="SAM" id="MobiDB-lite"/>
    </source>
</evidence>
<dbReference type="Gene3D" id="4.10.60.10">
    <property type="entry name" value="Zinc finger, CCHC-type"/>
    <property type="match status" value="1"/>
</dbReference>
<dbReference type="EMBL" id="CP071090">
    <property type="protein sequence ID" value="QSQ23259.1"/>
    <property type="molecule type" value="Genomic_DNA"/>
</dbReference>
<feature type="domain" description="CCHC-type" evidence="2">
    <location>
        <begin position="81"/>
        <end position="94"/>
    </location>
</feature>
<dbReference type="InterPro" id="IPR001878">
    <property type="entry name" value="Znf_CCHC"/>
</dbReference>
<feature type="compositionally biased region" description="Acidic residues" evidence="1">
    <location>
        <begin position="101"/>
        <end position="129"/>
    </location>
</feature>
<dbReference type="GO" id="GO:0004519">
    <property type="term" value="F:endonuclease activity"/>
    <property type="evidence" value="ECO:0007669"/>
    <property type="project" value="UniProtKB-KW"/>
</dbReference>
<gene>
    <name evidence="3" type="ORF">JY651_50700</name>
</gene>
<name>A0ABX7NXZ3_9BACT</name>
<keyword evidence="3" id="KW-0540">Nuclease</keyword>
<feature type="region of interest" description="Disordered" evidence="1">
    <location>
        <begin position="98"/>
        <end position="129"/>
    </location>
</feature>
<keyword evidence="3" id="KW-0255">Endonuclease</keyword>
<reference evidence="3 4" key="1">
    <citation type="submission" date="2021-02" db="EMBL/GenBank/DDBJ databases">
        <title>De Novo genome assembly of isolated myxobacteria.</title>
        <authorList>
            <person name="Stevens D.C."/>
        </authorList>
    </citation>
    <scope>NUCLEOTIDE SEQUENCE [LARGE SCALE GENOMIC DNA]</scope>
    <source>
        <strain evidence="4">SCPEA02</strain>
    </source>
</reference>
<dbReference type="PROSITE" id="PS50158">
    <property type="entry name" value="ZF_CCHC"/>
    <property type="match status" value="1"/>
</dbReference>
<proteinExistence type="predicted"/>
<dbReference type="Gene3D" id="3.90.75.20">
    <property type="match status" value="1"/>
</dbReference>
<evidence type="ECO:0000259" key="2">
    <source>
        <dbReference type="PROSITE" id="PS50158"/>
    </source>
</evidence>
<accession>A0ABX7NXZ3</accession>
<dbReference type="InterPro" id="IPR044925">
    <property type="entry name" value="His-Me_finger_sf"/>
</dbReference>
<feature type="compositionally biased region" description="Basic and acidic residues" evidence="1">
    <location>
        <begin position="45"/>
        <end position="59"/>
    </location>
</feature>
<dbReference type="Pfam" id="PF13392">
    <property type="entry name" value="HNH_3"/>
    <property type="match status" value="1"/>
</dbReference>
<dbReference type="InterPro" id="IPR003615">
    <property type="entry name" value="HNH_nuc"/>
</dbReference>
<dbReference type="RefSeq" id="WP_206724834.1">
    <property type="nucleotide sequence ID" value="NZ_CP071090.1"/>
</dbReference>
<feature type="region of interest" description="Disordered" evidence="1">
    <location>
        <begin position="36"/>
        <end position="59"/>
    </location>
</feature>